<dbReference type="GO" id="GO:0031647">
    <property type="term" value="P:regulation of protein stability"/>
    <property type="evidence" value="ECO:0007669"/>
    <property type="project" value="TreeGrafter"/>
</dbReference>
<keyword evidence="6" id="KW-1185">Reference proteome</keyword>
<dbReference type="PROSITE" id="PS50235">
    <property type="entry name" value="USP_3"/>
    <property type="match status" value="1"/>
</dbReference>
<evidence type="ECO:0000259" key="4">
    <source>
        <dbReference type="PROSITE" id="PS50235"/>
    </source>
</evidence>
<accession>A0A5E8BWJ8</accession>
<dbReference type="SMART" id="SM00061">
    <property type="entry name" value="MATH"/>
    <property type="match status" value="1"/>
</dbReference>
<dbReference type="InterPro" id="IPR008974">
    <property type="entry name" value="TRAF-like"/>
</dbReference>
<keyword evidence="1" id="KW-0833">Ubl conjugation pathway</keyword>
<dbReference type="GO" id="GO:0004843">
    <property type="term" value="F:cysteine-type deubiquitinase activity"/>
    <property type="evidence" value="ECO:0007669"/>
    <property type="project" value="InterPro"/>
</dbReference>
<dbReference type="Pfam" id="PF22486">
    <property type="entry name" value="MATH_2"/>
    <property type="match status" value="1"/>
</dbReference>
<evidence type="ECO:0000313" key="5">
    <source>
        <dbReference type="EMBL" id="VVT53867.1"/>
    </source>
</evidence>
<dbReference type="SUPFAM" id="SSF54001">
    <property type="entry name" value="Cysteine proteinases"/>
    <property type="match status" value="1"/>
</dbReference>
<reference evidence="5 6" key="1">
    <citation type="submission" date="2019-09" db="EMBL/GenBank/DDBJ databases">
        <authorList>
            <person name="Brejova B."/>
        </authorList>
    </citation>
    <scope>NUCLEOTIDE SEQUENCE [LARGE SCALE GENOMIC DNA]</scope>
</reference>
<name>A0A5E8BWJ8_9ASCO</name>
<proteinExistence type="predicted"/>
<dbReference type="Pfam" id="PF00443">
    <property type="entry name" value="UCH"/>
    <property type="match status" value="1"/>
</dbReference>
<dbReference type="PANTHER" id="PTHR24006:SF644">
    <property type="entry name" value="UBIQUITIN CARBOXYL-TERMINAL HYDROLASE 7"/>
    <property type="match status" value="1"/>
</dbReference>
<dbReference type="Gene3D" id="3.90.70.10">
    <property type="entry name" value="Cysteine proteinases"/>
    <property type="match status" value="1"/>
</dbReference>
<protein>
    <recommendedName>
        <fullName evidence="7">MATH domain-containing protein</fullName>
    </recommendedName>
</protein>
<dbReference type="GO" id="GO:0005829">
    <property type="term" value="C:cytosol"/>
    <property type="evidence" value="ECO:0007669"/>
    <property type="project" value="TreeGrafter"/>
</dbReference>
<dbReference type="SUPFAM" id="SSF49599">
    <property type="entry name" value="TRAF domain-like"/>
    <property type="match status" value="1"/>
</dbReference>
<dbReference type="Pfam" id="PF12436">
    <property type="entry name" value="USP7_ICP0_bdg"/>
    <property type="match status" value="1"/>
</dbReference>
<dbReference type="InterPro" id="IPR050164">
    <property type="entry name" value="Peptidase_C19"/>
</dbReference>
<evidence type="ECO:0000256" key="2">
    <source>
        <dbReference type="SAM" id="MobiDB-lite"/>
    </source>
</evidence>
<evidence type="ECO:0000259" key="3">
    <source>
        <dbReference type="PROSITE" id="PS50144"/>
    </source>
</evidence>
<dbReference type="PROSITE" id="PS50144">
    <property type="entry name" value="MATH"/>
    <property type="match status" value="1"/>
</dbReference>
<feature type="domain" description="USP" evidence="4">
    <location>
        <begin position="228"/>
        <end position="525"/>
    </location>
</feature>
<dbReference type="PANTHER" id="PTHR24006">
    <property type="entry name" value="UBIQUITIN CARBOXYL-TERMINAL HYDROLASE"/>
    <property type="match status" value="1"/>
</dbReference>
<dbReference type="OrthoDB" id="289038at2759"/>
<feature type="compositionally biased region" description="Low complexity" evidence="2">
    <location>
        <begin position="727"/>
        <end position="738"/>
    </location>
</feature>
<dbReference type="GeneID" id="43582605"/>
<feature type="domain" description="MATH" evidence="3">
    <location>
        <begin position="31"/>
        <end position="202"/>
    </location>
</feature>
<dbReference type="InterPro" id="IPR002083">
    <property type="entry name" value="MATH/TRAF_dom"/>
</dbReference>
<organism evidence="5 6">
    <name type="scientific">Magnusiomyces paraingens</name>
    <dbReference type="NCBI Taxonomy" id="2606893"/>
    <lineage>
        <taxon>Eukaryota</taxon>
        <taxon>Fungi</taxon>
        <taxon>Dikarya</taxon>
        <taxon>Ascomycota</taxon>
        <taxon>Saccharomycotina</taxon>
        <taxon>Dipodascomycetes</taxon>
        <taxon>Dipodascales</taxon>
        <taxon>Dipodascaceae</taxon>
        <taxon>Magnusiomyces</taxon>
    </lineage>
</organism>
<dbReference type="Gene3D" id="3.10.20.90">
    <property type="entry name" value="Phosphatidylinositol 3-kinase Catalytic Subunit, Chain A, domain 1"/>
    <property type="match status" value="1"/>
</dbReference>
<dbReference type="Gene3D" id="2.60.210.10">
    <property type="entry name" value="Apoptosis, Tumor Necrosis Factor Receptor Associated Protein 2, Chain A"/>
    <property type="match status" value="1"/>
</dbReference>
<feature type="region of interest" description="Disordered" evidence="2">
    <location>
        <begin position="940"/>
        <end position="962"/>
    </location>
</feature>
<dbReference type="AlphaFoldDB" id="A0A5E8BWJ8"/>
<dbReference type="GO" id="GO:0005634">
    <property type="term" value="C:nucleus"/>
    <property type="evidence" value="ECO:0007669"/>
    <property type="project" value="TreeGrafter"/>
</dbReference>
<dbReference type="GO" id="GO:0016579">
    <property type="term" value="P:protein deubiquitination"/>
    <property type="evidence" value="ECO:0007669"/>
    <property type="project" value="InterPro"/>
</dbReference>
<evidence type="ECO:0000313" key="6">
    <source>
        <dbReference type="Proteomes" id="UP000398389"/>
    </source>
</evidence>
<evidence type="ECO:0008006" key="7">
    <source>
        <dbReference type="Google" id="ProtNLM"/>
    </source>
</evidence>
<dbReference type="InterPro" id="IPR024729">
    <property type="entry name" value="USP7_ICP0-binding_dom"/>
</dbReference>
<sequence>MYRIKSAHDFDSLEPILLPKITDPEISTSDQTVFQWEIDNWNQLSEKQHSPTFYLDGYAWKIQLYPKGIYNDNNVSIYVEADFKSDSREEESYDDDAIPPYYRERDLQLHRTISTASSSSKSLLYPNDSDDDSAICIQFGFVMWNPDEPSSCIYKASRRRLTRRSPNWGFSNFVTSDRLLGRNARWRPLLGARSRINISLFLRTVDDPTGILWNNLSNYNSRRETGYIGVIFPGSTNTKIPTLLQTLYAIPVFRSHIIDIVPAKTLPGVFRPLHTLLRSFFSNLETFHTQVICTEIAVAMGWTPQKAQMLTFEELQFELIESLEAELKNSDLEASYRRIFTGQTKTLIRSPHYENYKVDDYWELSFNVMGFSSLAESFKNFLQEEALTGDNQYLVPGLGRQDAVRAVKFQSLPLVLNIRLNRLFYDRVLQRVLVSRARYDYPEEMDLTPYLLHNPFHTSESFKYTLYGVVVTRNGEDETGDGDFFSVLKTGRDGPWLKFDGRYVSRTTRMEVFDRNFGPGTGPHVSDGTTLDVSLDGAVTGTLGGGGGVTGTGSGVSNLGTTEKPPLRYAATLVYYRTSMLNYIVGAENSSPMTPDNPHYVDPSREIARERRRIQRHLRQLRRGRRDSTATATNMGVVIRLATLEQFCSNSAMGIAVFPSKGLALECGQEEQKQEAYAERLVVSKQSTPGDLLDLLMSIYPGMKRAFVRLWSVTRHRRQGQTLLPPNSSNNSTNGTNNDPESRVYYTLGRPIRDRYDVTMEDLVPSHPNYLDSRELDIFLEYVSEATISESHFDAENVFKEQDSRRGTRILLFLKYFNPLTQRLKGISTYVVYSKDRLAVLFPVICKAMDWPANTPIRLGVEVGNNTTGWKALGLSELSFASQSITNGVVITFEREYSAAERAEIVEQIPSGGYLLAKEYYDFLNYRVLVIFRQKRRPRPRSLSTSTTSTSSTSSTSSATISLEQNHRNAAAGPVGPITPMHSESSIPVLTTMAPITPVTPTSTGIILVKDDMSDQEDQLNTFKSSVEEDIGDLVPPDVSHPDLPIWLHSQTTYESMCQRVSKLLDLSPKTEQVEFFKRSPFLAPIAISTDLQKTPLNDHDDCEYDEEDFEDDVVPVNTFDDFKDLKVEDFIVRGRKINVMYYEVLRKF</sequence>
<dbReference type="InterPro" id="IPR028889">
    <property type="entry name" value="USP"/>
</dbReference>
<feature type="compositionally biased region" description="Low complexity" evidence="2">
    <location>
        <begin position="942"/>
        <end position="962"/>
    </location>
</feature>
<gene>
    <name evidence="5" type="ORF">SAPINGB_P003790</name>
</gene>
<dbReference type="InterPro" id="IPR038765">
    <property type="entry name" value="Papain-like_cys_pep_sf"/>
</dbReference>
<feature type="region of interest" description="Disordered" evidence="2">
    <location>
        <begin position="719"/>
        <end position="743"/>
    </location>
</feature>
<dbReference type="EMBL" id="CABVLU010000003">
    <property type="protein sequence ID" value="VVT53867.1"/>
    <property type="molecule type" value="Genomic_DNA"/>
</dbReference>
<dbReference type="InterPro" id="IPR001394">
    <property type="entry name" value="Peptidase_C19_UCH"/>
</dbReference>
<evidence type="ECO:0000256" key="1">
    <source>
        <dbReference type="ARBA" id="ARBA00022786"/>
    </source>
</evidence>
<dbReference type="RefSeq" id="XP_031854396.1">
    <property type="nucleotide sequence ID" value="XM_031998505.1"/>
</dbReference>
<dbReference type="Proteomes" id="UP000398389">
    <property type="component" value="Unassembled WGS sequence"/>
</dbReference>